<evidence type="ECO:0000313" key="2">
    <source>
        <dbReference type="EMBL" id="CDP19190.1"/>
    </source>
</evidence>
<sequence length="54" mass="5989">MAVEDLIEMKFRLADGSDIGPSKFSPSTIVLSLKEKITSLWPKGYSLLKSTQKC</sequence>
<evidence type="ECO:0000259" key="1">
    <source>
        <dbReference type="Pfam" id="PF13881"/>
    </source>
</evidence>
<feature type="domain" description="UBL3-like ubiquitin" evidence="1">
    <location>
        <begin position="5"/>
        <end position="46"/>
    </location>
</feature>
<reference evidence="3" key="1">
    <citation type="journal article" date="2014" name="Science">
        <title>The coffee genome provides insight into the convergent evolution of caffeine biosynthesis.</title>
        <authorList>
            <person name="Denoeud F."/>
            <person name="Carretero-Paulet L."/>
            <person name="Dereeper A."/>
            <person name="Droc G."/>
            <person name="Guyot R."/>
            <person name="Pietrella M."/>
            <person name="Zheng C."/>
            <person name="Alberti A."/>
            <person name="Anthony F."/>
            <person name="Aprea G."/>
            <person name="Aury J.M."/>
            <person name="Bento P."/>
            <person name="Bernard M."/>
            <person name="Bocs S."/>
            <person name="Campa C."/>
            <person name="Cenci A."/>
            <person name="Combes M.C."/>
            <person name="Crouzillat D."/>
            <person name="Da Silva C."/>
            <person name="Daddiego L."/>
            <person name="De Bellis F."/>
            <person name="Dussert S."/>
            <person name="Garsmeur O."/>
            <person name="Gayraud T."/>
            <person name="Guignon V."/>
            <person name="Jahn K."/>
            <person name="Jamilloux V."/>
            <person name="Joet T."/>
            <person name="Labadie K."/>
            <person name="Lan T."/>
            <person name="Leclercq J."/>
            <person name="Lepelley M."/>
            <person name="Leroy T."/>
            <person name="Li L.T."/>
            <person name="Librado P."/>
            <person name="Lopez L."/>
            <person name="Munoz A."/>
            <person name="Noel B."/>
            <person name="Pallavicini A."/>
            <person name="Perrotta G."/>
            <person name="Poncet V."/>
            <person name="Pot D."/>
            <person name="Priyono X."/>
            <person name="Rigoreau M."/>
            <person name="Rouard M."/>
            <person name="Rozas J."/>
            <person name="Tranchant-Dubreuil C."/>
            <person name="VanBuren R."/>
            <person name="Zhang Q."/>
            <person name="Andrade A.C."/>
            <person name="Argout X."/>
            <person name="Bertrand B."/>
            <person name="de Kochko A."/>
            <person name="Graziosi G."/>
            <person name="Henry R.J."/>
            <person name="Jayarama X."/>
            <person name="Ming R."/>
            <person name="Nagai C."/>
            <person name="Rounsley S."/>
            <person name="Sankoff D."/>
            <person name="Giuliano G."/>
            <person name="Albert V.A."/>
            <person name="Wincker P."/>
            <person name="Lashermes P."/>
        </authorList>
    </citation>
    <scope>NUCLEOTIDE SEQUENCE [LARGE SCALE GENOMIC DNA]</scope>
    <source>
        <strain evidence="3">cv. DH200-94</strain>
    </source>
</reference>
<protein>
    <submittedName>
        <fullName evidence="2">DH200=94 genomic scaffold, scaffold_372</fullName>
    </submittedName>
</protein>
<dbReference type="EMBL" id="HG739456">
    <property type="protein sequence ID" value="CDP19190.1"/>
    <property type="molecule type" value="Genomic_DNA"/>
</dbReference>
<dbReference type="OMA" id="WPQGMAV"/>
<dbReference type="Pfam" id="PF13881">
    <property type="entry name" value="Rad60-SLD_2"/>
    <property type="match status" value="1"/>
</dbReference>
<dbReference type="InterPro" id="IPR040015">
    <property type="entry name" value="UBL3-like"/>
</dbReference>
<proteinExistence type="predicted"/>
<dbReference type="STRING" id="49390.A0A068VEI1"/>
<name>A0A068VEI1_COFCA</name>
<dbReference type="AlphaFoldDB" id="A0A068VEI1"/>
<dbReference type="PANTHER" id="PTHR13169:SF0">
    <property type="entry name" value="UBIQUITIN-LIKE PROTEIN 3"/>
    <property type="match status" value="1"/>
</dbReference>
<dbReference type="Proteomes" id="UP000295252">
    <property type="component" value="Unassembled WGS sequence"/>
</dbReference>
<dbReference type="InterPro" id="IPR039540">
    <property type="entry name" value="UBL3-like_ubiquitin_dom"/>
</dbReference>
<keyword evidence="3" id="KW-1185">Reference proteome</keyword>
<dbReference type="PhylomeDB" id="A0A068VEI1"/>
<evidence type="ECO:0000313" key="3">
    <source>
        <dbReference type="Proteomes" id="UP000295252"/>
    </source>
</evidence>
<gene>
    <name evidence="2" type="ORF">GSCOC_T00006060001</name>
</gene>
<dbReference type="PANTHER" id="PTHR13169">
    <property type="entry name" value="UBIQUITIN-LIKE PROTEIN 3 HCG-1 PROTEIN"/>
    <property type="match status" value="1"/>
</dbReference>
<dbReference type="InParanoid" id="A0A068VEI1"/>
<dbReference type="InterPro" id="IPR029071">
    <property type="entry name" value="Ubiquitin-like_domsf"/>
</dbReference>
<dbReference type="Gramene" id="CDP19190">
    <property type="protein sequence ID" value="CDP19190"/>
    <property type="gene ID" value="GSCOC_T00006060001"/>
</dbReference>
<organism evidence="2 3">
    <name type="scientific">Coffea canephora</name>
    <name type="common">Robusta coffee</name>
    <dbReference type="NCBI Taxonomy" id="49390"/>
    <lineage>
        <taxon>Eukaryota</taxon>
        <taxon>Viridiplantae</taxon>
        <taxon>Streptophyta</taxon>
        <taxon>Embryophyta</taxon>
        <taxon>Tracheophyta</taxon>
        <taxon>Spermatophyta</taxon>
        <taxon>Magnoliopsida</taxon>
        <taxon>eudicotyledons</taxon>
        <taxon>Gunneridae</taxon>
        <taxon>Pentapetalae</taxon>
        <taxon>asterids</taxon>
        <taxon>lamiids</taxon>
        <taxon>Gentianales</taxon>
        <taxon>Rubiaceae</taxon>
        <taxon>Ixoroideae</taxon>
        <taxon>Gardenieae complex</taxon>
        <taxon>Bertiereae - Coffeeae clade</taxon>
        <taxon>Coffeeae</taxon>
        <taxon>Coffea</taxon>
    </lineage>
</organism>
<dbReference type="SUPFAM" id="SSF54236">
    <property type="entry name" value="Ubiquitin-like"/>
    <property type="match status" value="1"/>
</dbReference>
<accession>A0A068VEI1</accession>
<dbReference type="Gene3D" id="3.10.20.90">
    <property type="entry name" value="Phosphatidylinositol 3-kinase Catalytic Subunit, Chain A, domain 1"/>
    <property type="match status" value="1"/>
</dbReference>